<evidence type="ECO:0000313" key="2">
    <source>
        <dbReference type="Proteomes" id="UP000684084"/>
    </source>
</evidence>
<dbReference type="Proteomes" id="UP000684084">
    <property type="component" value="Unassembled WGS sequence"/>
</dbReference>
<dbReference type="EMBL" id="CAGKOT010000040">
    <property type="protein sequence ID" value="CAB5379398.1"/>
    <property type="molecule type" value="Genomic_DNA"/>
</dbReference>
<dbReference type="AlphaFoldDB" id="A0A915ZL61"/>
<dbReference type="OrthoDB" id="6718656at2759"/>
<proteinExistence type="predicted"/>
<reference evidence="1" key="1">
    <citation type="submission" date="2020-05" db="EMBL/GenBank/DDBJ databases">
        <authorList>
            <person name="Rincon C."/>
            <person name="Sanders R I."/>
            <person name="Robbins C."/>
            <person name="Chaturvedi A."/>
        </authorList>
    </citation>
    <scope>NUCLEOTIDE SEQUENCE</scope>
    <source>
        <strain evidence="1">CHB12</strain>
    </source>
</reference>
<gene>
    <name evidence="1" type="ORF">CHRIB12_LOCUS16613</name>
</gene>
<sequence>MRLKCIQLKIIKIILQFKEAEEYRRSHPASFDKSTTLAHPQAIYKSRLLNPFTKNLPKYDDNIYSNTIEVIDFTKLSIKDDTNE</sequence>
<accession>A0A915ZL61</accession>
<comment type="caution">
    <text evidence="1">The sequence shown here is derived from an EMBL/GenBank/DDBJ whole genome shotgun (WGS) entry which is preliminary data.</text>
</comment>
<protein>
    <submittedName>
        <fullName evidence="1">Uncharacterized protein</fullName>
    </submittedName>
</protein>
<name>A0A915ZL61_9GLOM</name>
<evidence type="ECO:0000313" key="1">
    <source>
        <dbReference type="EMBL" id="CAB5379398.1"/>
    </source>
</evidence>
<organism evidence="1 2">
    <name type="scientific">Rhizophagus irregularis</name>
    <dbReference type="NCBI Taxonomy" id="588596"/>
    <lineage>
        <taxon>Eukaryota</taxon>
        <taxon>Fungi</taxon>
        <taxon>Fungi incertae sedis</taxon>
        <taxon>Mucoromycota</taxon>
        <taxon>Glomeromycotina</taxon>
        <taxon>Glomeromycetes</taxon>
        <taxon>Glomerales</taxon>
        <taxon>Glomeraceae</taxon>
        <taxon>Rhizophagus</taxon>
    </lineage>
</organism>